<name>A0AAD9MH77_PROWI</name>
<keyword evidence="4" id="KW-1185">Reference proteome</keyword>
<feature type="region of interest" description="Disordered" evidence="1">
    <location>
        <begin position="667"/>
        <end position="692"/>
    </location>
</feature>
<dbReference type="SMART" id="SM00164">
    <property type="entry name" value="TBC"/>
    <property type="match status" value="1"/>
</dbReference>
<feature type="compositionally biased region" description="Low complexity" evidence="1">
    <location>
        <begin position="677"/>
        <end position="688"/>
    </location>
</feature>
<dbReference type="GO" id="GO:0031267">
    <property type="term" value="F:small GTPase binding"/>
    <property type="evidence" value="ECO:0007669"/>
    <property type="project" value="TreeGrafter"/>
</dbReference>
<dbReference type="PANTHER" id="PTHR47219:SF20">
    <property type="entry name" value="TBC1 DOMAIN FAMILY MEMBER 2B"/>
    <property type="match status" value="1"/>
</dbReference>
<gene>
    <name evidence="3" type="ORF">QBZ16_004002</name>
</gene>
<comment type="caution">
    <text evidence="3">The sequence shown here is derived from an EMBL/GenBank/DDBJ whole genome shotgun (WGS) entry which is preliminary data.</text>
</comment>
<dbReference type="Gene3D" id="1.10.8.270">
    <property type="entry name" value="putative rabgap domain of human tbc1 domain family member 14 like domains"/>
    <property type="match status" value="1"/>
</dbReference>
<feature type="region of interest" description="Disordered" evidence="1">
    <location>
        <begin position="417"/>
        <end position="456"/>
    </location>
</feature>
<accession>A0AAD9MH77</accession>
<organism evidence="3 4">
    <name type="scientific">Prototheca wickerhamii</name>
    <dbReference type="NCBI Taxonomy" id="3111"/>
    <lineage>
        <taxon>Eukaryota</taxon>
        <taxon>Viridiplantae</taxon>
        <taxon>Chlorophyta</taxon>
        <taxon>core chlorophytes</taxon>
        <taxon>Trebouxiophyceae</taxon>
        <taxon>Chlorellales</taxon>
        <taxon>Chlorellaceae</taxon>
        <taxon>Prototheca</taxon>
    </lineage>
</organism>
<feature type="region of interest" description="Disordered" evidence="1">
    <location>
        <begin position="67"/>
        <end position="89"/>
    </location>
</feature>
<evidence type="ECO:0000313" key="3">
    <source>
        <dbReference type="EMBL" id="KAK2078134.1"/>
    </source>
</evidence>
<feature type="compositionally biased region" description="Basic and acidic residues" evidence="1">
    <location>
        <begin position="485"/>
        <end position="494"/>
    </location>
</feature>
<dbReference type="InterPro" id="IPR000195">
    <property type="entry name" value="Rab-GAP-TBC_dom"/>
</dbReference>
<evidence type="ECO:0000313" key="4">
    <source>
        <dbReference type="Proteomes" id="UP001255856"/>
    </source>
</evidence>
<proteinExistence type="predicted"/>
<protein>
    <recommendedName>
        <fullName evidence="2">Rab-GAP TBC domain-containing protein</fullName>
    </recommendedName>
</protein>
<reference evidence="3" key="1">
    <citation type="submission" date="2021-01" db="EMBL/GenBank/DDBJ databases">
        <authorList>
            <person name="Eckstrom K.M.E."/>
        </authorList>
    </citation>
    <scope>NUCLEOTIDE SEQUENCE</scope>
    <source>
        <strain evidence="3">UVCC 0001</strain>
    </source>
</reference>
<dbReference type="FunFam" id="1.10.8.270:FF:000026">
    <property type="entry name" value="TBC (Tre-2/Bub2/Cdc16) domain family"/>
    <property type="match status" value="1"/>
</dbReference>
<dbReference type="PANTHER" id="PTHR47219">
    <property type="entry name" value="RAB GTPASE-ACTIVATING PROTEIN 1-LIKE"/>
    <property type="match status" value="1"/>
</dbReference>
<feature type="domain" description="Rab-GAP TBC" evidence="2">
    <location>
        <begin position="105"/>
        <end position="333"/>
    </location>
</feature>
<dbReference type="InterPro" id="IPR035969">
    <property type="entry name" value="Rab-GAP_TBC_sf"/>
</dbReference>
<evidence type="ECO:0000256" key="1">
    <source>
        <dbReference type="SAM" id="MobiDB-lite"/>
    </source>
</evidence>
<dbReference type="AlphaFoldDB" id="A0AAD9MH77"/>
<dbReference type="Pfam" id="PF00566">
    <property type="entry name" value="RabGAP-TBC"/>
    <property type="match status" value="1"/>
</dbReference>
<dbReference type="Gene3D" id="1.10.472.80">
    <property type="entry name" value="Ypt/Rab-GAP domain of gyp1p, domain 3"/>
    <property type="match status" value="1"/>
</dbReference>
<dbReference type="PROSITE" id="PS50086">
    <property type="entry name" value="TBC_RABGAP"/>
    <property type="match status" value="1"/>
</dbReference>
<dbReference type="InterPro" id="IPR050302">
    <property type="entry name" value="Rab_GAP_TBC_domain"/>
</dbReference>
<dbReference type="GO" id="GO:0005096">
    <property type="term" value="F:GTPase activator activity"/>
    <property type="evidence" value="ECO:0007669"/>
    <property type="project" value="TreeGrafter"/>
</dbReference>
<dbReference type="SUPFAM" id="SSF47923">
    <property type="entry name" value="Ypt/Rab-GAP domain of gyp1p"/>
    <property type="match status" value="2"/>
</dbReference>
<dbReference type="EMBL" id="JASFZW010000005">
    <property type="protein sequence ID" value="KAK2078134.1"/>
    <property type="molecule type" value="Genomic_DNA"/>
</dbReference>
<feature type="region of interest" description="Disordered" evidence="1">
    <location>
        <begin position="469"/>
        <end position="524"/>
    </location>
</feature>
<sequence>MSEADSLPSPATPLAKPRGGRVLDAYGFEVREEFVELHEEHETIWREEEDERVQRWDVFLQELNDRYGSGKEHGHAQGVPADPGAQDDGEAGVLAQRLGMLVQAGVPRHLRAKVWPLLLGAHRYDPGEYDALVALATRHEAEELVDDSLRSFYPPPESSEAGMDACAEPVPDPAATPRSVSPEHVEWLAQVDKDLRRTFPGHRAMQREGRASLRRVLAAYAVRNPAVGYCQGLNFVAGTFLLFLPEEPAFWCVCAVVERVLPGYFSAELEAPALDARILGQLLRGFFPATAAHLRALEVDIGSLTLHWFLCLFVTSLPTETCLRVWDLIFLEGHPVALFRVALALVDVFNGALVETRESSDAYMLLQALAPMSFDASRLVDTACIAFRGLQPAAVEVLRDKFRREVAEQNADLGHQISWRTDEDEDKVDDGQCAHADTSADQNPVARLRTSSLTERTMSGLRTLKQKLVAARASRRSQAESELGEAGREDDAGAREASNAPAQSERRSFDSSENVFDSAPEAAAEDAPIAAALATFAAPLQRRAASTGAGPRLLSGLQLGAFLRDRRKPSVVAALEAARPSPIRSPSFARTPIEDVLAGVKLDGPCPSRLHASRTASRTAPLLETAALDAGEPGAERVSRALFFSEDPSPQEVLDASRRVLRRHTVSGAEHHRAANKGEGAAQAPAAGPRSVSQPIHLALEMQLDKVSALQRSKASVLGELRSKCDTVTAHLAELERELWDGQEAVATATKALQGKRATAEHVSKRLALLLRWAETLAEPHDVASP</sequence>
<evidence type="ECO:0000259" key="2">
    <source>
        <dbReference type="PROSITE" id="PS50086"/>
    </source>
</evidence>
<dbReference type="Proteomes" id="UP001255856">
    <property type="component" value="Unassembled WGS sequence"/>
</dbReference>